<protein>
    <submittedName>
        <fullName evidence="1">Uncharacterized protein</fullName>
    </submittedName>
</protein>
<sequence>MKHFFVFQILLLVLVAMAASQVNVVDNNNPGGVNVVDNSDPNKVHVVEQPDPGIDSSFYRLVDLDPAFYQPSDPNAPNYPPAALSDSASELPRVHVMRGVLRLRAMHCTISTGIDSFTDLGLHDKKISTGNDSH</sequence>
<organism evidence="1 2">
    <name type="scientific">Choristoneura fumiferana</name>
    <name type="common">Spruce budworm moth</name>
    <name type="synonym">Archips fumiferana</name>
    <dbReference type="NCBI Taxonomy" id="7141"/>
    <lineage>
        <taxon>Eukaryota</taxon>
        <taxon>Metazoa</taxon>
        <taxon>Ecdysozoa</taxon>
        <taxon>Arthropoda</taxon>
        <taxon>Hexapoda</taxon>
        <taxon>Insecta</taxon>
        <taxon>Pterygota</taxon>
        <taxon>Neoptera</taxon>
        <taxon>Endopterygota</taxon>
        <taxon>Lepidoptera</taxon>
        <taxon>Glossata</taxon>
        <taxon>Ditrysia</taxon>
        <taxon>Tortricoidea</taxon>
        <taxon>Tortricidae</taxon>
        <taxon>Tortricinae</taxon>
        <taxon>Choristoneura</taxon>
    </lineage>
</organism>
<proteinExistence type="predicted"/>
<comment type="caution">
    <text evidence="1">The sequence shown here is derived from an EMBL/GenBank/DDBJ whole genome shotgun (WGS) entry which is preliminary data.</text>
</comment>
<keyword evidence="2" id="KW-1185">Reference proteome</keyword>
<evidence type="ECO:0000313" key="2">
    <source>
        <dbReference type="Proteomes" id="UP001064048"/>
    </source>
</evidence>
<name>A0ACC0J823_CHOFU</name>
<evidence type="ECO:0000313" key="1">
    <source>
        <dbReference type="EMBL" id="KAI8420257.1"/>
    </source>
</evidence>
<dbReference type="EMBL" id="CM046114">
    <property type="protein sequence ID" value="KAI8420257.1"/>
    <property type="molecule type" value="Genomic_DNA"/>
</dbReference>
<accession>A0ACC0J823</accession>
<gene>
    <name evidence="1" type="ORF">MSG28_008798</name>
</gene>
<reference evidence="1 2" key="1">
    <citation type="journal article" date="2022" name="Genome Biol. Evol.">
        <title>The Spruce Budworm Genome: Reconstructing the Evolutionary History of Antifreeze Proteins.</title>
        <authorList>
            <person name="Beliveau C."/>
            <person name="Gagne P."/>
            <person name="Picq S."/>
            <person name="Vernygora O."/>
            <person name="Keeling C.I."/>
            <person name="Pinkney K."/>
            <person name="Doucet D."/>
            <person name="Wen F."/>
            <person name="Johnston J.S."/>
            <person name="Maaroufi H."/>
            <person name="Boyle B."/>
            <person name="Laroche J."/>
            <person name="Dewar K."/>
            <person name="Juretic N."/>
            <person name="Blackburn G."/>
            <person name="Nisole A."/>
            <person name="Brunet B."/>
            <person name="Brandao M."/>
            <person name="Lumley L."/>
            <person name="Duan J."/>
            <person name="Quan G."/>
            <person name="Lucarotti C.J."/>
            <person name="Roe A.D."/>
            <person name="Sperling F.A.H."/>
            <person name="Levesque R.C."/>
            <person name="Cusson M."/>
        </authorList>
    </citation>
    <scope>NUCLEOTIDE SEQUENCE [LARGE SCALE GENOMIC DNA]</scope>
    <source>
        <strain evidence="1">Glfc:IPQL:Cfum</strain>
    </source>
</reference>
<dbReference type="Proteomes" id="UP001064048">
    <property type="component" value="Chromosome 14"/>
</dbReference>